<dbReference type="InterPro" id="IPR003593">
    <property type="entry name" value="AAA+_ATPase"/>
</dbReference>
<dbReference type="InterPro" id="IPR008984">
    <property type="entry name" value="SMAD_FHA_dom_sf"/>
</dbReference>
<feature type="compositionally biased region" description="Basic and acidic residues" evidence="5">
    <location>
        <begin position="260"/>
        <end position="275"/>
    </location>
</feature>
<feature type="region of interest" description="Disordered" evidence="5">
    <location>
        <begin position="971"/>
        <end position="998"/>
    </location>
</feature>
<feature type="transmembrane region" description="Helical" evidence="6">
    <location>
        <begin position="126"/>
        <end position="145"/>
    </location>
</feature>
<dbReference type="Pfam" id="PF01580">
    <property type="entry name" value="FtsK_SpoIIIE"/>
    <property type="match status" value="2"/>
</dbReference>
<keyword evidence="6" id="KW-0472">Membrane</keyword>
<dbReference type="SMART" id="SM00382">
    <property type="entry name" value="AAA"/>
    <property type="match status" value="3"/>
</dbReference>
<evidence type="ECO:0000313" key="9">
    <source>
        <dbReference type="Proteomes" id="UP001200537"/>
    </source>
</evidence>
<comment type="caution">
    <text evidence="8">The sequence shown here is derived from an EMBL/GenBank/DDBJ whole genome shotgun (WGS) entry which is preliminary data.</text>
</comment>
<dbReference type="SUPFAM" id="SSF52540">
    <property type="entry name" value="P-loop containing nucleoside triphosphate hydrolases"/>
    <property type="match status" value="2"/>
</dbReference>
<keyword evidence="1" id="KW-0597">Phosphoprotein</keyword>
<dbReference type="Gene3D" id="3.40.50.300">
    <property type="entry name" value="P-loop containing nucleotide triphosphate hydrolases"/>
    <property type="match status" value="2"/>
</dbReference>
<dbReference type="InterPro" id="IPR002543">
    <property type="entry name" value="FtsK_dom"/>
</dbReference>
<name>A0AAJ1BBF1_9ACTO</name>
<evidence type="ECO:0000256" key="4">
    <source>
        <dbReference type="PROSITE-ProRule" id="PRU00289"/>
    </source>
</evidence>
<feature type="region of interest" description="Disordered" evidence="5">
    <location>
        <begin position="260"/>
        <end position="314"/>
    </location>
</feature>
<dbReference type="Gene3D" id="2.60.200.20">
    <property type="match status" value="1"/>
</dbReference>
<dbReference type="GO" id="GO:0005524">
    <property type="term" value="F:ATP binding"/>
    <property type="evidence" value="ECO:0007669"/>
    <property type="project" value="UniProtKB-UniRule"/>
</dbReference>
<dbReference type="GO" id="GO:0003677">
    <property type="term" value="F:DNA binding"/>
    <property type="evidence" value="ECO:0007669"/>
    <property type="project" value="InterPro"/>
</dbReference>
<evidence type="ECO:0000256" key="2">
    <source>
        <dbReference type="ARBA" id="ARBA00022741"/>
    </source>
</evidence>
<dbReference type="RefSeq" id="WP_238127386.1">
    <property type="nucleotide sequence ID" value="NZ_JAKNHJ010000001.1"/>
</dbReference>
<dbReference type="InterPro" id="IPR050206">
    <property type="entry name" value="FtsK/SpoIIIE/SftA"/>
</dbReference>
<dbReference type="InterPro" id="IPR000253">
    <property type="entry name" value="FHA_dom"/>
</dbReference>
<sequence length="1083" mass="117767">MELESVQQALAAPCHLQVERGPAAGLVLPFAGNYCALGRFQLHDRAVSREHLLFISQPDKLRVRDLGSANGTFRGATASCFSRIRQEQEIGTSSRIRAGSTVLKVSPRPRHLRVPRPRPKMQLGSWRQWLFLPMLVFLPFSLISLLKIPPLVGTLIFTGIATLGFGVWFYRRPHPVSPSQLLLVASQSERPSCPPASFNDSSEVGAWISPHRVIRAKRGDKLCFTGSYARERALWWAAQIAWQEGARYQLEFAVTAADFSRGDKDHSPDSYRNSEEAPAEDALASRDYPDTLAAPSERSLSRVVVASPTQNPAGSEDSIWVTWAKTPGQAPVWANRIVPVPKHRRATAHADLPGRLWCELLWRDHADESASKLADNVLFEQLWPQIISADAPLATITDNWKHSRSLQAPVARDAQKVSYLDLVKDGPHALLAGTTGAGKSAALTTWLLSMALSHPPSKLQYVLVDYKGGDAFKKMQSLPHVLGILTDLEPALTRRAILSLNAEIKYREQHKNRPHPRIVVVVDEFRVLATDHPDLLDSLIRLATLGRSLGIHLILATQRPAGIVDGQIKSNMGLRICLRVLEAADSTDVLGDARGAKLPAIAGRAWITSASDASGKLVQFAWIPHTAQAVRLAQLCRAAWHPPCPPRLPWAPPLPRRLALPQLPPAGDKVVLGLGDYPHRQCTSPLTLPERFSLQVVGSAGSGRTTLALMVALQLANRGREVHVICTSPQQFFGPSFSETHQESWPGTIATTPQVSLQLLKLASRGKLSGTLIIDDCEDLLDSLERTYGPLSGHDLLASICRQSEALGISLLVVSGPAMASSRLFQGLKTQIVGGIRDGVQAAQAGFSPQVLEQISEAGIFVLSPSQDATPFRAAIPPIPEGDKYLTCPQTRLRSLPARFHLPKPDSHQESENILALGLSGTLPVEPADHEQDWLIIGDNGSGKTTTANLLASLLPDHQIVEDLNAHDPRLSSSTEVTISSAPQMGQVSAPSSRDPDIHSRRTRVIASVSPEVLQTAFSGPLSELRQRAILVVLGSSAQCRPFLKGIDSQAFPDQIGLVPGRGMIIKKGKGFAIQVAISSKLR</sequence>
<accession>A0AAJ1BBF1</accession>
<evidence type="ECO:0000259" key="7">
    <source>
        <dbReference type="PROSITE" id="PS50901"/>
    </source>
</evidence>
<dbReference type="EMBL" id="JAKNHJ010000001">
    <property type="protein sequence ID" value="MCG4616955.1"/>
    <property type="molecule type" value="Genomic_DNA"/>
</dbReference>
<evidence type="ECO:0000256" key="3">
    <source>
        <dbReference type="ARBA" id="ARBA00022840"/>
    </source>
</evidence>
<dbReference type="Proteomes" id="UP001200537">
    <property type="component" value="Unassembled WGS sequence"/>
</dbReference>
<organism evidence="8 9">
    <name type="scientific">Varibaculum cambriense</name>
    <dbReference type="NCBI Taxonomy" id="184870"/>
    <lineage>
        <taxon>Bacteria</taxon>
        <taxon>Bacillati</taxon>
        <taxon>Actinomycetota</taxon>
        <taxon>Actinomycetes</taxon>
        <taxon>Actinomycetales</taxon>
        <taxon>Actinomycetaceae</taxon>
        <taxon>Varibaculum</taxon>
    </lineage>
</organism>
<protein>
    <submittedName>
        <fullName evidence="8">FHA domain-containing protein</fullName>
    </submittedName>
</protein>
<keyword evidence="6" id="KW-0812">Transmembrane</keyword>
<dbReference type="Pfam" id="PF00498">
    <property type="entry name" value="FHA"/>
    <property type="match status" value="1"/>
</dbReference>
<dbReference type="InterPro" id="IPR027417">
    <property type="entry name" value="P-loop_NTPase"/>
</dbReference>
<dbReference type="SUPFAM" id="SSF49879">
    <property type="entry name" value="SMAD/FHA domain"/>
    <property type="match status" value="1"/>
</dbReference>
<keyword evidence="2 4" id="KW-0547">Nucleotide-binding</keyword>
<feature type="transmembrane region" description="Helical" evidence="6">
    <location>
        <begin position="151"/>
        <end position="170"/>
    </location>
</feature>
<reference evidence="8" key="1">
    <citation type="submission" date="2022-01" db="EMBL/GenBank/DDBJ databases">
        <title>Collection of gut derived symbiotic bacterial strains cultured from healthy donors.</title>
        <authorList>
            <person name="Lin H."/>
            <person name="Kohout C."/>
            <person name="Waligurski E."/>
            <person name="Pamer E.G."/>
        </authorList>
    </citation>
    <scope>NUCLEOTIDE SEQUENCE</scope>
    <source>
        <strain evidence="8">DFI.7.46</strain>
    </source>
</reference>
<proteinExistence type="predicted"/>
<dbReference type="AlphaFoldDB" id="A0AAJ1BBF1"/>
<gene>
    <name evidence="8" type="ORF">L0M99_00395</name>
</gene>
<dbReference type="PANTHER" id="PTHR22683:SF1">
    <property type="entry name" value="TYPE VII SECRETION SYSTEM PROTEIN ESSC"/>
    <property type="match status" value="1"/>
</dbReference>
<dbReference type="PANTHER" id="PTHR22683">
    <property type="entry name" value="SPORULATION PROTEIN RELATED"/>
    <property type="match status" value="1"/>
</dbReference>
<evidence type="ECO:0000313" key="8">
    <source>
        <dbReference type="EMBL" id="MCG4616955.1"/>
    </source>
</evidence>
<feature type="binding site" evidence="4">
    <location>
        <begin position="433"/>
        <end position="440"/>
    </location>
    <ligand>
        <name>ATP</name>
        <dbReference type="ChEBI" id="CHEBI:30616"/>
    </ligand>
</feature>
<dbReference type="CDD" id="cd01127">
    <property type="entry name" value="TrwB_TraG_TraD_VirD4"/>
    <property type="match status" value="1"/>
</dbReference>
<feature type="compositionally biased region" description="Polar residues" evidence="5">
    <location>
        <begin position="971"/>
        <end position="992"/>
    </location>
</feature>
<feature type="domain" description="FtsK" evidence="7">
    <location>
        <begin position="414"/>
        <end position="587"/>
    </location>
</feature>
<dbReference type="CDD" id="cd00060">
    <property type="entry name" value="FHA"/>
    <property type="match status" value="1"/>
</dbReference>
<dbReference type="PROSITE" id="PS50901">
    <property type="entry name" value="FTSK"/>
    <property type="match status" value="1"/>
</dbReference>
<evidence type="ECO:0000256" key="6">
    <source>
        <dbReference type="SAM" id="Phobius"/>
    </source>
</evidence>
<evidence type="ECO:0000256" key="5">
    <source>
        <dbReference type="SAM" id="MobiDB-lite"/>
    </source>
</evidence>
<keyword evidence="3 4" id="KW-0067">ATP-binding</keyword>
<evidence type="ECO:0000256" key="1">
    <source>
        <dbReference type="ARBA" id="ARBA00022553"/>
    </source>
</evidence>
<keyword evidence="6" id="KW-1133">Transmembrane helix</keyword>